<evidence type="ECO:0000313" key="2">
    <source>
        <dbReference type="EMBL" id="APT56764.1"/>
    </source>
</evidence>
<dbReference type="InterPro" id="IPR019704">
    <property type="entry name" value="Flagellar_assmbl_FliX_class2"/>
</dbReference>
<dbReference type="STRING" id="257708.RGI145_06240"/>
<evidence type="ECO:0000313" key="3">
    <source>
        <dbReference type="EMBL" id="MDT8329584.1"/>
    </source>
</evidence>
<dbReference type="AlphaFoldDB" id="A0A1L7AD96"/>
<evidence type="ECO:0000313" key="5">
    <source>
        <dbReference type="Proteomes" id="UP001258945"/>
    </source>
</evidence>
<reference evidence="3" key="3">
    <citation type="submission" date="2023-09" db="EMBL/GenBank/DDBJ databases">
        <authorList>
            <person name="Schober I."/>
            <person name="Bunk B."/>
        </authorList>
    </citation>
    <scope>NUCLEOTIDE SEQUENCE</scope>
    <source>
        <strain evidence="3">DSM 103800</strain>
    </source>
</reference>
<gene>
    <name evidence="2" type="ORF">RGI145_06240</name>
    <name evidence="3" type="ORF">RQ831_00880</name>
</gene>
<keyword evidence="3" id="KW-0966">Cell projection</keyword>
<sequence>MIQRVSETRPGLPLGGPRRAAGRGGGFRLAEGGEAHAAAADGAVPVLAAGLLAIQEGGERDGECDRRAARRGEAMLEELAGFQADLLRGRADPERLRRLAGLSEGETPSDSRLAEALEAISLRAKVELARLEVRGRGV</sequence>
<dbReference type="Pfam" id="PF10768">
    <property type="entry name" value="FliX"/>
    <property type="match status" value="1"/>
</dbReference>
<name>A0A1L7AD96_9PROT</name>
<feature type="compositionally biased region" description="Low complexity" evidence="1">
    <location>
        <begin position="9"/>
        <end position="19"/>
    </location>
</feature>
<dbReference type="Proteomes" id="UP001258945">
    <property type="component" value="Unassembled WGS sequence"/>
</dbReference>
<keyword evidence="5" id="KW-1185">Reference proteome</keyword>
<dbReference type="EMBL" id="JAVVDO010000001">
    <property type="protein sequence ID" value="MDT8329584.1"/>
    <property type="molecule type" value="Genomic_DNA"/>
</dbReference>
<organism evidence="2 4">
    <name type="scientific">Roseomonas gilardii</name>
    <dbReference type="NCBI Taxonomy" id="257708"/>
    <lineage>
        <taxon>Bacteria</taxon>
        <taxon>Pseudomonadati</taxon>
        <taxon>Pseudomonadota</taxon>
        <taxon>Alphaproteobacteria</taxon>
        <taxon>Acetobacterales</taxon>
        <taxon>Roseomonadaceae</taxon>
        <taxon>Roseomonas</taxon>
    </lineage>
</organism>
<evidence type="ECO:0000313" key="4">
    <source>
        <dbReference type="Proteomes" id="UP000185494"/>
    </source>
</evidence>
<reference evidence="3 5" key="2">
    <citation type="journal article" date="2019" name="Microb. Pathog.">
        <title>Comparison of VITEK 2, MALDI-TOF MS, 16S rRNA gene sequencing, and whole-genome sequencing for identification of Roseomonas mucosa.</title>
        <authorList>
            <person name="Rudolph W.W."/>
            <person name="Gunzer F."/>
            <person name="Trauth M."/>
            <person name="Bunk B."/>
            <person name="Bigge R."/>
            <person name="Schrottner P."/>
        </authorList>
    </citation>
    <scope>NUCLEOTIDE SEQUENCE [LARGE SCALE GENOMIC DNA]</scope>
    <source>
        <strain evidence="3 5">DSM 103800</strain>
    </source>
</reference>
<accession>A0A1L7AD96</accession>
<keyword evidence="3" id="KW-0282">Flagellum</keyword>
<keyword evidence="3" id="KW-0969">Cilium</keyword>
<dbReference type="RefSeq" id="WP_075797694.1">
    <property type="nucleotide sequence ID" value="NZ_CP015583.1"/>
</dbReference>
<protein>
    <submittedName>
        <fullName evidence="3">Flagellar assembly protein FliX</fullName>
    </submittedName>
</protein>
<proteinExistence type="predicted"/>
<feature type="region of interest" description="Disordered" evidence="1">
    <location>
        <begin position="1"/>
        <end position="25"/>
    </location>
</feature>
<dbReference type="Proteomes" id="UP000185494">
    <property type="component" value="Chromosome 1"/>
</dbReference>
<dbReference type="GO" id="GO:0044781">
    <property type="term" value="P:bacterial-type flagellum organization"/>
    <property type="evidence" value="ECO:0007669"/>
    <property type="project" value="InterPro"/>
</dbReference>
<evidence type="ECO:0000256" key="1">
    <source>
        <dbReference type="SAM" id="MobiDB-lite"/>
    </source>
</evidence>
<dbReference type="EMBL" id="CP015583">
    <property type="protein sequence ID" value="APT56764.1"/>
    <property type="molecule type" value="Genomic_DNA"/>
</dbReference>
<reference evidence="2 4" key="1">
    <citation type="submission" date="2016-05" db="EMBL/GenBank/DDBJ databases">
        <title>Complete Genome and Methylome Analysis of Psychrotrophic Bacterial Isolates from Antarctic Lake Untersee.</title>
        <authorList>
            <person name="Fomenkov A."/>
            <person name="Akimov V.N."/>
            <person name="Vasilyeva L.V."/>
            <person name="Andersen D."/>
            <person name="Vincze T."/>
            <person name="Roberts R.J."/>
        </authorList>
    </citation>
    <scope>NUCLEOTIDE SEQUENCE [LARGE SCALE GENOMIC DNA]</scope>
    <source>
        <strain evidence="2 4">U14-5</strain>
    </source>
</reference>
<dbReference type="KEGG" id="rgi:RGI145_06240"/>